<gene>
    <name evidence="2" type="ORF">CTI12_AA037590</name>
</gene>
<protein>
    <submittedName>
        <fullName evidence="2">Uncharacterized protein</fullName>
    </submittedName>
</protein>
<name>A0A2U1QF11_ARTAN</name>
<evidence type="ECO:0000256" key="1">
    <source>
        <dbReference type="SAM" id="MobiDB-lite"/>
    </source>
</evidence>
<feature type="region of interest" description="Disordered" evidence="1">
    <location>
        <begin position="1"/>
        <end position="38"/>
    </location>
</feature>
<comment type="caution">
    <text evidence="2">The sequence shown here is derived from an EMBL/GenBank/DDBJ whole genome shotgun (WGS) entry which is preliminary data.</text>
</comment>
<proteinExistence type="predicted"/>
<dbReference type="EMBL" id="PKPP01000169">
    <property type="protein sequence ID" value="PWA96609.1"/>
    <property type="molecule type" value="Genomic_DNA"/>
</dbReference>
<evidence type="ECO:0000313" key="2">
    <source>
        <dbReference type="EMBL" id="PWA96609.1"/>
    </source>
</evidence>
<sequence>MPATGSGGVDTPPHTTAAAHKGIGLPEQTLSSDTPGSIAMTHQPLQPLHYRFHPPPFTGKRSRNDIPVAIIEISQDELMRNVRIRFKRPECFLACVSGMNESHIMCMCLGTIKGNRLRFAAINCKWIIYPSLMGSCTRKGSLMRLLPTTLLSVTNVDDAANVAAEQRVSEQRHSICCATKFGLHIPAIYPAYYHTTLTA</sequence>
<evidence type="ECO:0000313" key="3">
    <source>
        <dbReference type="Proteomes" id="UP000245207"/>
    </source>
</evidence>
<keyword evidence="3" id="KW-1185">Reference proteome</keyword>
<dbReference type="Proteomes" id="UP000245207">
    <property type="component" value="Unassembled WGS sequence"/>
</dbReference>
<accession>A0A2U1QF11</accession>
<organism evidence="2 3">
    <name type="scientific">Artemisia annua</name>
    <name type="common">Sweet wormwood</name>
    <dbReference type="NCBI Taxonomy" id="35608"/>
    <lineage>
        <taxon>Eukaryota</taxon>
        <taxon>Viridiplantae</taxon>
        <taxon>Streptophyta</taxon>
        <taxon>Embryophyta</taxon>
        <taxon>Tracheophyta</taxon>
        <taxon>Spermatophyta</taxon>
        <taxon>Magnoliopsida</taxon>
        <taxon>eudicotyledons</taxon>
        <taxon>Gunneridae</taxon>
        <taxon>Pentapetalae</taxon>
        <taxon>asterids</taxon>
        <taxon>campanulids</taxon>
        <taxon>Asterales</taxon>
        <taxon>Asteraceae</taxon>
        <taxon>Asteroideae</taxon>
        <taxon>Anthemideae</taxon>
        <taxon>Artemisiinae</taxon>
        <taxon>Artemisia</taxon>
    </lineage>
</organism>
<dbReference type="AlphaFoldDB" id="A0A2U1QF11"/>
<reference evidence="2 3" key="1">
    <citation type="journal article" date="2018" name="Mol. Plant">
        <title>The genome of Artemisia annua provides insight into the evolution of Asteraceae family and artemisinin biosynthesis.</title>
        <authorList>
            <person name="Shen Q."/>
            <person name="Zhang L."/>
            <person name="Liao Z."/>
            <person name="Wang S."/>
            <person name="Yan T."/>
            <person name="Shi P."/>
            <person name="Liu M."/>
            <person name="Fu X."/>
            <person name="Pan Q."/>
            <person name="Wang Y."/>
            <person name="Lv Z."/>
            <person name="Lu X."/>
            <person name="Zhang F."/>
            <person name="Jiang W."/>
            <person name="Ma Y."/>
            <person name="Chen M."/>
            <person name="Hao X."/>
            <person name="Li L."/>
            <person name="Tang Y."/>
            <person name="Lv G."/>
            <person name="Zhou Y."/>
            <person name="Sun X."/>
            <person name="Brodelius P.E."/>
            <person name="Rose J.K.C."/>
            <person name="Tang K."/>
        </authorList>
    </citation>
    <scope>NUCLEOTIDE SEQUENCE [LARGE SCALE GENOMIC DNA]</scope>
    <source>
        <strain evidence="3">cv. Huhao1</strain>
        <tissue evidence="2">Leaf</tissue>
    </source>
</reference>